<evidence type="ECO:0000256" key="2">
    <source>
        <dbReference type="ARBA" id="ARBA00022898"/>
    </source>
</evidence>
<dbReference type="CDD" id="cd06815">
    <property type="entry name" value="PLPDE_III_AR_like_1"/>
    <property type="match status" value="1"/>
</dbReference>
<proteinExistence type="predicted"/>
<dbReference type="Proteomes" id="UP000660668">
    <property type="component" value="Unassembled WGS sequence"/>
</dbReference>
<accession>A0A930VML4</accession>
<name>A0A930VML4_9ACTN</name>
<comment type="caution">
    <text evidence="5">The sequence shown here is derived from an EMBL/GenBank/DDBJ whole genome shotgun (WGS) entry which is preliminary data.</text>
</comment>
<evidence type="ECO:0000256" key="3">
    <source>
        <dbReference type="ARBA" id="ARBA00023235"/>
    </source>
</evidence>
<dbReference type="Gene3D" id="3.20.20.10">
    <property type="entry name" value="Alanine racemase"/>
    <property type="match status" value="1"/>
</dbReference>
<evidence type="ECO:0000256" key="1">
    <source>
        <dbReference type="ARBA" id="ARBA00001933"/>
    </source>
</evidence>
<dbReference type="GO" id="GO:0005829">
    <property type="term" value="C:cytosol"/>
    <property type="evidence" value="ECO:0007669"/>
    <property type="project" value="TreeGrafter"/>
</dbReference>
<reference evidence="5" key="1">
    <citation type="submission" date="2020-11" db="EMBL/GenBank/DDBJ databases">
        <title>Nocardioides cynanchi sp. nov., isolated from soil of rhizosphere of Cynanchum wilfordii.</title>
        <authorList>
            <person name="Lee J.-S."/>
            <person name="Suh M.K."/>
            <person name="Kim J.-S."/>
        </authorList>
    </citation>
    <scope>NUCLEOTIDE SEQUENCE</scope>
    <source>
        <strain evidence="5">KCTC 19276</strain>
    </source>
</reference>
<dbReference type="GO" id="GO:0030170">
    <property type="term" value="F:pyridoxal phosphate binding"/>
    <property type="evidence" value="ECO:0007669"/>
    <property type="project" value="TreeGrafter"/>
</dbReference>
<dbReference type="InterPro" id="IPR000821">
    <property type="entry name" value="Ala_racemase"/>
</dbReference>
<dbReference type="GO" id="GO:0008784">
    <property type="term" value="F:alanine racemase activity"/>
    <property type="evidence" value="ECO:0007669"/>
    <property type="project" value="TreeGrafter"/>
</dbReference>
<dbReference type="SUPFAM" id="SSF51419">
    <property type="entry name" value="PLP-binding barrel"/>
    <property type="match status" value="1"/>
</dbReference>
<gene>
    <name evidence="5" type="ORF">ISU10_17250</name>
</gene>
<feature type="domain" description="Alanine racemase N-terminal" evidence="4">
    <location>
        <begin position="7"/>
        <end position="223"/>
    </location>
</feature>
<organism evidence="5 6">
    <name type="scientific">Nocardioides agariphilus</name>
    <dbReference type="NCBI Taxonomy" id="433664"/>
    <lineage>
        <taxon>Bacteria</taxon>
        <taxon>Bacillati</taxon>
        <taxon>Actinomycetota</taxon>
        <taxon>Actinomycetes</taxon>
        <taxon>Propionibacteriales</taxon>
        <taxon>Nocardioidaceae</taxon>
        <taxon>Nocardioides</taxon>
    </lineage>
</organism>
<comment type="cofactor">
    <cofactor evidence="1">
        <name>pyridoxal 5'-phosphate</name>
        <dbReference type="ChEBI" id="CHEBI:597326"/>
    </cofactor>
</comment>
<dbReference type="AlphaFoldDB" id="A0A930VML4"/>
<evidence type="ECO:0000313" key="6">
    <source>
        <dbReference type="Proteomes" id="UP000660668"/>
    </source>
</evidence>
<evidence type="ECO:0000259" key="4">
    <source>
        <dbReference type="Pfam" id="PF01168"/>
    </source>
</evidence>
<dbReference type="InterPro" id="IPR029066">
    <property type="entry name" value="PLP-binding_barrel"/>
</dbReference>
<keyword evidence="6" id="KW-1185">Reference proteome</keyword>
<dbReference type="Pfam" id="PF01168">
    <property type="entry name" value="Ala_racemase_N"/>
    <property type="match status" value="1"/>
</dbReference>
<dbReference type="RefSeq" id="WP_194697667.1">
    <property type="nucleotide sequence ID" value="NZ_JADKPO010000027.1"/>
</dbReference>
<sequence>MNARLEVDLGAIEANTRSLVDRLAPRGIRVTGVTKASLGSPGVGRAMIAGGAHGLGDSRVENLTRLGAAGIDVPLTLIRSPMTSQVDAVVRHASTSLNTEISVLEALSRAASRLGTTHAVVLMVELGDLREGVVASDLVPLALDVAALPGLTLAGIGTNLACQSGVVPDQTNMCELSRLADEVERAVGARLCVVSGGNSANVGWALDSPDTGRVDDLRLGEAILLGLDPLTRLPIAGLRTDAMALAGELIEVRDKPAQPWGVMGEGAFGAPGPRPGRGLVRQGVLAVGRQDVELEGLRPPSGVTVLGMSSDHLVVDLGDVTAAVGDELRFGVGYGGLLRAMTSPFVDVVELRATGLLARDAGTVEVPGASSSRSRCSTVPGAP</sequence>
<evidence type="ECO:0000313" key="5">
    <source>
        <dbReference type="EMBL" id="MBF4769518.1"/>
    </source>
</evidence>
<dbReference type="EMBL" id="JADKPO010000027">
    <property type="protein sequence ID" value="MBF4769518.1"/>
    <property type="molecule type" value="Genomic_DNA"/>
</dbReference>
<keyword evidence="2" id="KW-0663">Pyridoxal phosphate</keyword>
<protein>
    <submittedName>
        <fullName evidence="5">Alanine/ornithine racemase family PLP-dependent enzyme</fullName>
    </submittedName>
</protein>
<dbReference type="PANTHER" id="PTHR30511:SF3">
    <property type="entry name" value="LYSINE RACEMASE"/>
    <property type="match status" value="1"/>
</dbReference>
<dbReference type="PANTHER" id="PTHR30511">
    <property type="entry name" value="ALANINE RACEMASE"/>
    <property type="match status" value="1"/>
</dbReference>
<keyword evidence="3" id="KW-0413">Isomerase</keyword>
<dbReference type="InterPro" id="IPR001608">
    <property type="entry name" value="Ala_racemase_N"/>
</dbReference>